<dbReference type="RefSeq" id="WP_224191964.1">
    <property type="nucleotide sequence ID" value="NZ_JAIRAU010000012.1"/>
</dbReference>
<dbReference type="PANTHER" id="PTHR16305:SF28">
    <property type="entry name" value="GUANYLATE CYCLASE DOMAIN-CONTAINING PROTEIN"/>
    <property type="match status" value="1"/>
</dbReference>
<comment type="caution">
    <text evidence="4">The sequence shown here is derived from an EMBL/GenBank/DDBJ whole genome shotgun (WGS) entry which is preliminary data.</text>
</comment>
<dbReference type="EMBL" id="JAIRAU010000012">
    <property type="protein sequence ID" value="MBZ5710193.1"/>
    <property type="molecule type" value="Genomic_DNA"/>
</dbReference>
<organism evidence="4 5">
    <name type="scientific">Nannocystis pusilla</name>
    <dbReference type="NCBI Taxonomy" id="889268"/>
    <lineage>
        <taxon>Bacteria</taxon>
        <taxon>Pseudomonadati</taxon>
        <taxon>Myxococcota</taxon>
        <taxon>Polyangia</taxon>
        <taxon>Nannocystales</taxon>
        <taxon>Nannocystaceae</taxon>
        <taxon>Nannocystis</taxon>
    </lineage>
</organism>
<evidence type="ECO:0000313" key="5">
    <source>
        <dbReference type="Proteomes" id="UP001139031"/>
    </source>
</evidence>
<dbReference type="InterPro" id="IPR027417">
    <property type="entry name" value="P-loop_NTPase"/>
</dbReference>
<proteinExistence type="predicted"/>
<reference evidence="4" key="1">
    <citation type="submission" date="2021-08" db="EMBL/GenBank/DDBJ databases">
        <authorList>
            <person name="Stevens D.C."/>
        </authorList>
    </citation>
    <scope>NUCLEOTIDE SEQUENCE</scope>
    <source>
        <strain evidence="4">DSM 53165</strain>
    </source>
</reference>
<protein>
    <submittedName>
        <fullName evidence="4">AAA family ATPase</fullName>
    </submittedName>
</protein>
<dbReference type="PANTHER" id="PTHR16305">
    <property type="entry name" value="TESTICULAR SOLUBLE ADENYLYL CYCLASE"/>
    <property type="match status" value="1"/>
</dbReference>
<gene>
    <name evidence="4" type="ORF">K7C98_13085</name>
</gene>
<evidence type="ECO:0000256" key="2">
    <source>
        <dbReference type="ARBA" id="ARBA00022840"/>
    </source>
</evidence>
<accession>A0ABS7TPN0</accession>
<keyword evidence="5" id="KW-1185">Reference proteome</keyword>
<dbReference type="SUPFAM" id="SSF52540">
    <property type="entry name" value="P-loop containing nucleoside triphosphate hydrolases"/>
    <property type="match status" value="1"/>
</dbReference>
<evidence type="ECO:0000313" key="4">
    <source>
        <dbReference type="EMBL" id="MBZ5710193.1"/>
    </source>
</evidence>
<dbReference type="Pfam" id="PF13191">
    <property type="entry name" value="AAA_16"/>
    <property type="match status" value="1"/>
</dbReference>
<keyword evidence="1" id="KW-0547">Nucleotide-binding</keyword>
<dbReference type="InterPro" id="IPR041664">
    <property type="entry name" value="AAA_16"/>
</dbReference>
<evidence type="ECO:0000256" key="1">
    <source>
        <dbReference type="ARBA" id="ARBA00022741"/>
    </source>
</evidence>
<sequence length="811" mass="88041">GVGKSRLRHEFVRRVEQRGEPVTLLFGRGDPMRTGAPHGLLVDALRRLCDLDGNGPLAEQQQRLRARIGAHVGAAERERVVLFLGEMCGMPFADDGAPMLRAARQEPKLMRGCLSRAFLDWLAAECERAPVVLVLDDLQWSDGATVAAIDEALRELQEVPLLVLAFARPEVDDVFPRLWQARALQRVPLKGLSKRACERLIQHALGPGVAAEAVARAVERSAGNALYLEELIRSIAAGKSDEQPQTVLAMLQARIGRLAPGARRAVRAAAVFGEQFWRGGVGAVLGLPGGSDEVADWLSALVDAELIQPATSRRRADEPEFSFRHALVRDAAYGLLTEEDRTTGHRLAAEFLEAAGEHDAAVVAEHWERGGDRERAAASYVRAAESCIDRGDHVGALRHVERGLACSPEGELRGQLCSVSSYAAFWLDRHERLAETAEVAMALLRPGSRGYCRAILPAILAAMGRADEAHVGELVARLLATEPDENARAAHVEAVATVTSSLLGAAAPASLLADLLHRLEASVRLAELAHPASRRYLQDVRGGMAYFRQPRPWTTIAAWGAGADLCREAGDSRLELSLLGSREWGWLELGDAEGARDRLRALAPAMTASQDVVTTALWRNRLARVLCEFPTASAWDEAEELVAPMLAYTGGIMHLRILAQGIMARVSLLRGQPDDAEAHARAAMAVFSDMPLWLLHTASVHVRALLTLGRAAEAVAVAERVLGVIPGLGGAGHAEVEFRLAASEAFRAAGHLERARSELRETQRQIDLRAGDIPDTFWRHSYLSRNPHCVRARALAGAWETSEHGGRDEES</sequence>
<feature type="non-terminal residue" evidence="4">
    <location>
        <position position="1"/>
    </location>
</feature>
<dbReference type="Proteomes" id="UP001139031">
    <property type="component" value="Unassembled WGS sequence"/>
</dbReference>
<evidence type="ECO:0000259" key="3">
    <source>
        <dbReference type="Pfam" id="PF13191"/>
    </source>
</evidence>
<keyword evidence="2" id="KW-0067">ATP-binding</keyword>
<name>A0ABS7TPN0_9BACT</name>
<feature type="domain" description="Orc1-like AAA ATPase" evidence="3">
    <location>
        <begin position="1"/>
        <end position="163"/>
    </location>
</feature>